<organism evidence="1 2">
    <name type="scientific">Meloidogyne enterolobii</name>
    <name type="common">Root-knot nematode worm</name>
    <name type="synonym">Meloidogyne mayaguensis</name>
    <dbReference type="NCBI Taxonomy" id="390850"/>
    <lineage>
        <taxon>Eukaryota</taxon>
        <taxon>Metazoa</taxon>
        <taxon>Ecdysozoa</taxon>
        <taxon>Nematoda</taxon>
        <taxon>Chromadorea</taxon>
        <taxon>Rhabditida</taxon>
        <taxon>Tylenchina</taxon>
        <taxon>Tylenchomorpha</taxon>
        <taxon>Tylenchoidea</taxon>
        <taxon>Meloidogynidae</taxon>
        <taxon>Meloidogyninae</taxon>
        <taxon>Meloidogyne</taxon>
    </lineage>
</organism>
<keyword evidence="2" id="KW-1185">Reference proteome</keyword>
<dbReference type="EMBL" id="CAVMJV010000023">
    <property type="protein sequence ID" value="CAK5073132.1"/>
    <property type="molecule type" value="Genomic_DNA"/>
</dbReference>
<gene>
    <name evidence="1" type="ORF">MENTE1834_LOCUS19772</name>
</gene>
<sequence length="631" mass="70473">MHFTLYRFLNTTSRLSNVVNGRWTTTHYLQKPREKDERWKDVDMERVQDDFDVVIVGGGPGGLSAAIRLKQLAAEKEKEVRVCVVEKAPEIGSHTLSGAIIEPHGLNKLFPNWREMEDCPVKQPVVKDSFGILTKNGRINLPLLPGFPLKNHGNYIVRLGHVVRWLGERAEELGVEVFPGIPAQELLYNEDQSAVVGVATADMGIAKDGSPKDSFQRGMELRAKCTILAEGCRGHLTRSLLPKFDLSKGREPMTYGIGIKELWEVEPSKHRPGYAEHTIGWPLKRDEYGGSFLYHIEDNGQPLVSIGFVLGLDYKNPYLNPFKVLIFLVIILTKNIFQTFQLYKTHPSIRKHLEGGKRIGYGARALNEGGYQSVPKVVFPGGCLIGCSASLLNVAKIKGTHNAMLSGCLAAETIFEEIENSGENVQTITPTKYEKELAESSVMKELRQSRNVRPSFGTSLGLWGGLAYTGTFFALGRGIEPWTLKHGHKDNESIELKQKHKQIEYPKPDGKITFDLLSSVHLTGTNHEEDQPAHLTLKDDTIPEDVNLQLYDGPEGKYCPAGVYEFVQKEGGKEGEMRLQINAQNCIHCKTCDIKDPLQNIYWVAPEGGRTNFLIKILIKKFVGGPKYDGL</sequence>
<proteinExistence type="predicted"/>
<protein>
    <submittedName>
        <fullName evidence="1">Uncharacterized protein</fullName>
    </submittedName>
</protein>
<evidence type="ECO:0000313" key="1">
    <source>
        <dbReference type="EMBL" id="CAK5073132.1"/>
    </source>
</evidence>
<evidence type="ECO:0000313" key="2">
    <source>
        <dbReference type="Proteomes" id="UP001497535"/>
    </source>
</evidence>
<dbReference type="Proteomes" id="UP001497535">
    <property type="component" value="Unassembled WGS sequence"/>
</dbReference>
<name>A0ACB0Z3R3_MELEN</name>
<reference evidence="1" key="1">
    <citation type="submission" date="2023-11" db="EMBL/GenBank/DDBJ databases">
        <authorList>
            <person name="Poullet M."/>
        </authorList>
    </citation>
    <scope>NUCLEOTIDE SEQUENCE</scope>
    <source>
        <strain evidence="1">E1834</strain>
    </source>
</reference>
<accession>A0ACB0Z3R3</accession>
<comment type="caution">
    <text evidence="1">The sequence shown here is derived from an EMBL/GenBank/DDBJ whole genome shotgun (WGS) entry which is preliminary data.</text>
</comment>